<dbReference type="InterPro" id="IPR050989">
    <property type="entry name" value="Rap1_Ran_GAP"/>
</dbReference>
<protein>
    <recommendedName>
        <fullName evidence="2">Rap-GAP domain-containing protein</fullName>
    </recommendedName>
</protein>
<proteinExistence type="predicted"/>
<keyword evidence="1" id="KW-0343">GTPase activation</keyword>
<name>A0A9P6Y960_RHIOR</name>
<dbReference type="InterPro" id="IPR035974">
    <property type="entry name" value="Rap/Ran-GAP_sf"/>
</dbReference>
<dbReference type="EMBL" id="JAANIT010001132">
    <property type="protein sequence ID" value="KAG1542032.1"/>
    <property type="molecule type" value="Genomic_DNA"/>
</dbReference>
<comment type="caution">
    <text evidence="3">The sequence shown here is derived from an EMBL/GenBank/DDBJ whole genome shotgun (WGS) entry which is preliminary data.</text>
</comment>
<gene>
    <name evidence="3" type="ORF">G6F51_007526</name>
</gene>
<dbReference type="Gene3D" id="3.40.50.11210">
    <property type="entry name" value="Rap/Ran-GAP"/>
    <property type="match status" value="1"/>
</dbReference>
<dbReference type="Pfam" id="PF02145">
    <property type="entry name" value="Rap_GAP"/>
    <property type="match status" value="1"/>
</dbReference>
<evidence type="ECO:0000259" key="2">
    <source>
        <dbReference type="PROSITE" id="PS50085"/>
    </source>
</evidence>
<dbReference type="PANTHER" id="PTHR15711">
    <property type="entry name" value="RAP GTPASE-ACTIVATING PROTEIN"/>
    <property type="match status" value="1"/>
</dbReference>
<dbReference type="SUPFAM" id="SSF111347">
    <property type="entry name" value="Rap/Ran-GAP"/>
    <property type="match status" value="1"/>
</dbReference>
<evidence type="ECO:0000313" key="3">
    <source>
        <dbReference type="EMBL" id="KAG1542032.1"/>
    </source>
</evidence>
<reference evidence="3" key="1">
    <citation type="journal article" date="2020" name="Microb. Genom.">
        <title>Genetic diversity of clinical and environmental Mucorales isolates obtained from an investigation of mucormycosis cases among solid organ transplant recipients.</title>
        <authorList>
            <person name="Nguyen M.H."/>
            <person name="Kaul D."/>
            <person name="Muto C."/>
            <person name="Cheng S.J."/>
            <person name="Richter R.A."/>
            <person name="Bruno V.M."/>
            <person name="Liu G."/>
            <person name="Beyhan S."/>
            <person name="Sundermann A.J."/>
            <person name="Mounaud S."/>
            <person name="Pasculle A.W."/>
            <person name="Nierman W.C."/>
            <person name="Driscoll E."/>
            <person name="Cumbie R."/>
            <person name="Clancy C.J."/>
            <person name="Dupont C.L."/>
        </authorList>
    </citation>
    <scope>NUCLEOTIDE SEQUENCE</scope>
    <source>
        <strain evidence="3">GL16</strain>
    </source>
</reference>
<dbReference type="Proteomes" id="UP000717996">
    <property type="component" value="Unassembled WGS sequence"/>
</dbReference>
<accession>A0A9P6Y960</accession>
<evidence type="ECO:0000313" key="4">
    <source>
        <dbReference type="Proteomes" id="UP000717996"/>
    </source>
</evidence>
<feature type="domain" description="Rap-GAP" evidence="2">
    <location>
        <begin position="308"/>
        <end position="517"/>
    </location>
</feature>
<sequence length="523" mass="59437">MNLNNEIKRSSLSARASKIPQKLAQSSTILFSARTSVSSNMLSSNTRKIGNKIFGGSSSLSAIQKPSSEQKPALVEQQESYSPYSTPSIFQLYTVHEFIDIIEKQSKQFLIDSSIKSGLRDNIQILMVACELKPFDDNMAIELVIKRFQQICPTINKLTSICISSEAFKKETPKIYSKRATDEEYEKMMPNELLLDAAAWFRLYFVGKPYFKKHQMKACCNIVLLFEYEQARYTVLESKAKETLSQSIKQGANRRSLLLPLLSKNYDDNNTRRLMRAAILSVCPTLDLRSFKELSSETTITTGFENDLIKYDELQIPRHYKFGVLSIKSGQTTEESWFSNTGLSKDLEDFLNIIGNKVELKGYKGYAAGLDTKTGESGEHTYISKWKGYDITFHVSALMPLKVNDKQQVLRKSHIGNDIVCIIFVEGNQQFNPKAIQSQFLHVYIIIRPESSVRIEVIRHKSVSQFGPSIPMPPLFNDQDLKRFFTLKLISAENAALKSNSFFIPNNKARKAQSESYKITLVM</sequence>
<dbReference type="InterPro" id="IPR000331">
    <property type="entry name" value="Rap/Ran_GAP_dom"/>
</dbReference>
<dbReference type="AlphaFoldDB" id="A0A9P6Y960"/>
<dbReference type="PROSITE" id="PS50085">
    <property type="entry name" value="RAPGAP"/>
    <property type="match status" value="1"/>
</dbReference>
<evidence type="ECO:0000256" key="1">
    <source>
        <dbReference type="ARBA" id="ARBA00022468"/>
    </source>
</evidence>
<dbReference type="GO" id="GO:0051056">
    <property type="term" value="P:regulation of small GTPase mediated signal transduction"/>
    <property type="evidence" value="ECO:0007669"/>
    <property type="project" value="InterPro"/>
</dbReference>
<organism evidence="3 4">
    <name type="scientific">Rhizopus oryzae</name>
    <name type="common">Mucormycosis agent</name>
    <name type="synonym">Rhizopus arrhizus var. delemar</name>
    <dbReference type="NCBI Taxonomy" id="64495"/>
    <lineage>
        <taxon>Eukaryota</taxon>
        <taxon>Fungi</taxon>
        <taxon>Fungi incertae sedis</taxon>
        <taxon>Mucoromycota</taxon>
        <taxon>Mucoromycotina</taxon>
        <taxon>Mucoromycetes</taxon>
        <taxon>Mucorales</taxon>
        <taxon>Mucorineae</taxon>
        <taxon>Rhizopodaceae</taxon>
        <taxon>Rhizopus</taxon>
    </lineage>
</organism>
<dbReference type="GO" id="GO:0005096">
    <property type="term" value="F:GTPase activator activity"/>
    <property type="evidence" value="ECO:0007669"/>
    <property type="project" value="UniProtKB-KW"/>
</dbReference>